<accession>A0A2T5ERY3</accession>
<reference evidence="1 2" key="1">
    <citation type="submission" date="2017-11" db="EMBL/GenBank/DDBJ databases">
        <title>Population delineation of vibrios coincides with oyster pathogenicity.</title>
        <authorList>
            <person name="Bruto M."/>
            <person name="Labreuche Y."/>
            <person name="James A."/>
            <person name="Piel D."/>
            <person name="Chenivesse S."/>
            <person name="Petton B."/>
            <person name="Polz M.F."/>
            <person name="Le Roux F."/>
        </authorList>
    </citation>
    <scope>NUCLEOTIDE SEQUENCE [LARGE SCALE GENOMIC DNA]</scope>
    <source>
        <strain evidence="1 2">FF_144</strain>
    </source>
</reference>
<dbReference type="AlphaFoldDB" id="A0A2T5ERY3"/>
<protein>
    <submittedName>
        <fullName evidence="1">Uncharacterized protein</fullName>
    </submittedName>
</protein>
<proteinExistence type="predicted"/>
<evidence type="ECO:0000313" key="2">
    <source>
        <dbReference type="Proteomes" id="UP000244197"/>
    </source>
</evidence>
<gene>
    <name evidence="1" type="ORF">CWO07_18305</name>
</gene>
<organism evidence="1 2">
    <name type="scientific">Vibrio splendidus</name>
    <dbReference type="NCBI Taxonomy" id="29497"/>
    <lineage>
        <taxon>Bacteria</taxon>
        <taxon>Pseudomonadati</taxon>
        <taxon>Pseudomonadota</taxon>
        <taxon>Gammaproteobacteria</taxon>
        <taxon>Vibrionales</taxon>
        <taxon>Vibrionaceae</taxon>
        <taxon>Vibrio</taxon>
    </lineage>
</organism>
<name>A0A2T5ERY3_VIBSP</name>
<dbReference type="EMBL" id="PIFK01000040">
    <property type="protein sequence ID" value="PTP28702.1"/>
    <property type="molecule type" value="Genomic_DNA"/>
</dbReference>
<evidence type="ECO:0000313" key="1">
    <source>
        <dbReference type="EMBL" id="PTP28702.1"/>
    </source>
</evidence>
<comment type="caution">
    <text evidence="1">The sequence shown here is derived from an EMBL/GenBank/DDBJ whole genome shotgun (WGS) entry which is preliminary data.</text>
</comment>
<dbReference type="RefSeq" id="WP_108188069.1">
    <property type="nucleotide sequence ID" value="NZ_PIFK01000040.1"/>
</dbReference>
<sequence>MTRKTKKKGFILTLDKHTLALKLIASIIRLQNLYILLDSKGRQVSYAKLTGNAGTTDVDADACTQEIIKSDSFIELGNGNHVRCSTIEAVETCSGREHKGILIRGEGDAILSFLPISQLEAREKVADALHGALVSYEAGKFVQPDLTKILFTH</sequence>
<dbReference type="Proteomes" id="UP000244197">
    <property type="component" value="Unassembled WGS sequence"/>
</dbReference>